<protein>
    <recommendedName>
        <fullName evidence="4">Major facilitator superfamily (MFS) profile domain-containing protein</fullName>
    </recommendedName>
</protein>
<gene>
    <name evidence="2" type="ORF">LOC71_08205</name>
</gene>
<keyword evidence="1" id="KW-0472">Membrane</keyword>
<reference evidence="2" key="1">
    <citation type="submission" date="2021-11" db="EMBL/GenBank/DDBJ databases">
        <title>Genome sequence.</title>
        <authorList>
            <person name="Sun Q."/>
        </authorList>
    </citation>
    <scope>NUCLEOTIDE SEQUENCE</scope>
    <source>
        <strain evidence="2">JC740</strain>
    </source>
</reference>
<keyword evidence="1" id="KW-0812">Transmembrane</keyword>
<evidence type="ECO:0000256" key="1">
    <source>
        <dbReference type="SAM" id="Phobius"/>
    </source>
</evidence>
<name>A0ABS8NFC5_9BACT</name>
<accession>A0ABS8NFC5</accession>
<proteinExistence type="predicted"/>
<sequence>MNAEPPIARFQLEHQLRRPGYAKRYRTEIADRMTNPYKLVPTQSIANSEFRSLTEPALQISTAVAVTFLSICCVVSFVSMIFTVIVSETLRKQIPPSACLIALAASTVSSIAGTYLSRRTTVCLAVNVTCLAVSILFIALLFMMAWLASGFTGPG</sequence>
<evidence type="ECO:0000313" key="2">
    <source>
        <dbReference type="EMBL" id="MCC9642254.1"/>
    </source>
</evidence>
<evidence type="ECO:0008006" key="4">
    <source>
        <dbReference type="Google" id="ProtNLM"/>
    </source>
</evidence>
<keyword evidence="1" id="KW-1133">Transmembrane helix</keyword>
<feature type="transmembrane region" description="Helical" evidence="1">
    <location>
        <begin position="124"/>
        <end position="148"/>
    </location>
</feature>
<comment type="caution">
    <text evidence="2">The sequence shown here is derived from an EMBL/GenBank/DDBJ whole genome shotgun (WGS) entry which is preliminary data.</text>
</comment>
<organism evidence="2 3">
    <name type="scientific">Rhodopirellula halodulae</name>
    <dbReference type="NCBI Taxonomy" id="2894198"/>
    <lineage>
        <taxon>Bacteria</taxon>
        <taxon>Pseudomonadati</taxon>
        <taxon>Planctomycetota</taxon>
        <taxon>Planctomycetia</taxon>
        <taxon>Pirellulales</taxon>
        <taxon>Pirellulaceae</taxon>
        <taxon>Rhodopirellula</taxon>
    </lineage>
</organism>
<feature type="transmembrane region" description="Helical" evidence="1">
    <location>
        <begin position="98"/>
        <end position="118"/>
    </location>
</feature>
<dbReference type="RefSeq" id="WP_230273051.1">
    <property type="nucleotide sequence ID" value="NZ_JAJKFW010000019.1"/>
</dbReference>
<evidence type="ECO:0000313" key="3">
    <source>
        <dbReference type="Proteomes" id="UP001430306"/>
    </source>
</evidence>
<dbReference type="Proteomes" id="UP001430306">
    <property type="component" value="Unassembled WGS sequence"/>
</dbReference>
<dbReference type="EMBL" id="JAJKFW010000019">
    <property type="protein sequence ID" value="MCC9642254.1"/>
    <property type="molecule type" value="Genomic_DNA"/>
</dbReference>
<keyword evidence="3" id="KW-1185">Reference proteome</keyword>
<feature type="transmembrane region" description="Helical" evidence="1">
    <location>
        <begin position="60"/>
        <end position="86"/>
    </location>
</feature>